<dbReference type="eggNOG" id="COG0382">
    <property type="taxonomic scope" value="Bacteria"/>
</dbReference>
<keyword evidence="10 11" id="KW-0472">Membrane</keyword>
<dbReference type="GO" id="GO:0005886">
    <property type="term" value="C:plasma membrane"/>
    <property type="evidence" value="ECO:0007669"/>
    <property type="project" value="UniProtKB-SubCell"/>
</dbReference>
<proteinExistence type="inferred from homology"/>
<comment type="subcellular location">
    <subcellularLocation>
        <location evidence="11">Cell inner membrane</location>
        <topology evidence="11">Multi-pass membrane protein</topology>
    </subcellularLocation>
    <subcellularLocation>
        <location evidence="2">Membrane</location>
        <topology evidence="2">Multi-pass membrane protein</topology>
    </subcellularLocation>
</comment>
<keyword evidence="5 11" id="KW-0997">Cell inner membrane</keyword>
<evidence type="ECO:0000256" key="12">
    <source>
        <dbReference type="NCBIfam" id="TIGR01474"/>
    </source>
</evidence>
<accession>L0EWQ4</accession>
<dbReference type="RefSeq" id="WP_015273238.1">
    <property type="nucleotide sequence ID" value="NC_019907.1"/>
</dbReference>
<dbReference type="Gene3D" id="1.20.120.1780">
    <property type="entry name" value="UbiA prenyltransferase"/>
    <property type="match status" value="1"/>
</dbReference>
<feature type="transmembrane region" description="Helical" evidence="11">
    <location>
        <begin position="188"/>
        <end position="207"/>
    </location>
</feature>
<dbReference type="InterPro" id="IPR000537">
    <property type="entry name" value="UbiA_prenyltransferase"/>
</dbReference>
<keyword evidence="9 11" id="KW-1133">Transmembrane helix</keyword>
<dbReference type="PATRIC" id="fig|1215343.11.peg.844"/>
<dbReference type="FunFam" id="1.20.120.1780:FF:000001">
    <property type="entry name" value="4-hydroxybenzoate octaprenyltransferase"/>
    <property type="match status" value="1"/>
</dbReference>
<evidence type="ECO:0000256" key="6">
    <source>
        <dbReference type="ARBA" id="ARBA00022679"/>
    </source>
</evidence>
<keyword evidence="4 11" id="KW-1003">Cell membrane</keyword>
<dbReference type="STRING" id="1215343.B488_08190"/>
<comment type="similarity">
    <text evidence="3 11">Belongs to the UbiA prenyltransferase family.</text>
</comment>
<keyword evidence="7 11" id="KW-0831">Ubiquinone biosynthesis</keyword>
<evidence type="ECO:0000256" key="5">
    <source>
        <dbReference type="ARBA" id="ARBA00022519"/>
    </source>
</evidence>
<dbReference type="HAMAP" id="MF_01635">
    <property type="entry name" value="UbiA"/>
    <property type="match status" value="1"/>
</dbReference>
<evidence type="ECO:0000256" key="8">
    <source>
        <dbReference type="ARBA" id="ARBA00022692"/>
    </source>
</evidence>
<feature type="transmembrane region" description="Helical" evidence="11">
    <location>
        <begin position="258"/>
        <end position="276"/>
    </location>
</feature>
<dbReference type="GO" id="GO:0008412">
    <property type="term" value="F:4-hydroxybenzoate polyprenyltransferase activity"/>
    <property type="evidence" value="ECO:0007669"/>
    <property type="project" value="UniProtKB-UniRule"/>
</dbReference>
<keyword evidence="8 11" id="KW-0812">Transmembrane</keyword>
<evidence type="ECO:0000256" key="1">
    <source>
        <dbReference type="ARBA" id="ARBA00001946"/>
    </source>
</evidence>
<evidence type="ECO:0000256" key="11">
    <source>
        <dbReference type="HAMAP-Rule" id="MF_01635"/>
    </source>
</evidence>
<keyword evidence="6 11" id="KW-0808">Transferase</keyword>
<evidence type="ECO:0000256" key="3">
    <source>
        <dbReference type="ARBA" id="ARBA00005985"/>
    </source>
</evidence>
<comment type="cofactor">
    <cofactor evidence="1 11">
        <name>Mg(2+)</name>
        <dbReference type="ChEBI" id="CHEBI:18420"/>
    </cofactor>
</comment>
<dbReference type="CDD" id="cd13959">
    <property type="entry name" value="PT_UbiA_COQ2"/>
    <property type="match status" value="1"/>
</dbReference>
<gene>
    <name evidence="11" type="primary">ubiA</name>
    <name evidence="13" type="ordered locus">B488_08190</name>
</gene>
<feature type="transmembrane region" description="Helical" evidence="11">
    <location>
        <begin position="235"/>
        <end position="252"/>
    </location>
</feature>
<dbReference type="InterPro" id="IPR039653">
    <property type="entry name" value="Prenyltransferase"/>
</dbReference>
<name>L0EWQ4_LIBCB</name>
<comment type="pathway">
    <text evidence="11">Cofactor biosynthesis; ubiquinone biosynthesis.</text>
</comment>
<dbReference type="HOGENOM" id="CLU_034879_0_2_5"/>
<dbReference type="Pfam" id="PF01040">
    <property type="entry name" value="UbiA"/>
    <property type="match status" value="1"/>
</dbReference>
<evidence type="ECO:0000256" key="4">
    <source>
        <dbReference type="ARBA" id="ARBA00022475"/>
    </source>
</evidence>
<dbReference type="AlphaFoldDB" id="L0EWQ4"/>
<feature type="transmembrane region" description="Helical" evidence="11">
    <location>
        <begin position="67"/>
        <end position="91"/>
    </location>
</feature>
<evidence type="ECO:0000256" key="9">
    <source>
        <dbReference type="ARBA" id="ARBA00022989"/>
    </source>
</evidence>
<reference evidence="13 14" key="1">
    <citation type="journal article" date="2012" name="Stand. Genomic Sci.">
        <title>Complete genome sequence of Liberibacter crescens BT-1.</title>
        <authorList>
            <person name="Leonard M.T."/>
            <person name="Fagen J.R."/>
            <person name="Davis-Richardson A.G."/>
            <person name="Davis M.J."/>
            <person name="Triplett E.W."/>
        </authorList>
    </citation>
    <scope>NUCLEOTIDE SEQUENCE [LARGE SCALE GENOMIC DNA]</scope>
    <source>
        <strain evidence="13 14">BT-1</strain>
    </source>
</reference>
<feature type="transmembrane region" description="Helical" evidence="11">
    <location>
        <begin position="112"/>
        <end position="132"/>
    </location>
</feature>
<feature type="transmembrane region" description="Helical" evidence="11">
    <location>
        <begin position="288"/>
        <end position="309"/>
    </location>
</feature>
<evidence type="ECO:0000256" key="2">
    <source>
        <dbReference type="ARBA" id="ARBA00004141"/>
    </source>
</evidence>
<protein>
    <recommendedName>
        <fullName evidence="11 12">4-hydroxybenzoate octaprenyltransferase</fullName>
        <ecNumber evidence="11 12">2.5.1.39</ecNumber>
    </recommendedName>
    <alternativeName>
        <fullName evidence="11">4-HB polyprenyltransferase</fullName>
    </alternativeName>
</protein>
<evidence type="ECO:0000256" key="10">
    <source>
        <dbReference type="ARBA" id="ARBA00023136"/>
    </source>
</evidence>
<evidence type="ECO:0000256" key="7">
    <source>
        <dbReference type="ARBA" id="ARBA00022688"/>
    </source>
</evidence>
<dbReference type="FunFam" id="1.10.357.140:FF:000008">
    <property type="entry name" value="4-hydroxybenzoate octaprenyltransferase"/>
    <property type="match status" value="1"/>
</dbReference>
<dbReference type="EC" id="2.5.1.39" evidence="11 12"/>
<dbReference type="Proteomes" id="UP000010799">
    <property type="component" value="Chromosome"/>
</dbReference>
<sequence length="311" mass="35372">MTNRVADAPNQSWVYKFLPPVLLPYAQLARWDRVVGSYLLMWPCFWSATLAAYSLEKTCTLSYQLFFWHLALYYIGTITMRGAGCTWNDIIDKDIDALVSRTRSRPLPSGRITLKKALFFMVVQLLIGFIVLIQFNNYTIFLGLGSMLIVPLYPFTKRFTNWPQFFLGLCFAWGALIGWSALHNKLSLAALCLYAGTVCWIIGYDTIYAHQDKSFDELIGVKSTAILFADHTKRWLCLFYSLCIVFLALSFYLVEVTIYSWIGLLSAALLFIYQIIAFDGSDPDKCLALFKSNNFTGLLVFTGLLISLLSI</sequence>
<organism evidence="13 14">
    <name type="scientific">Liberibacter crescens (strain BT-1)</name>
    <dbReference type="NCBI Taxonomy" id="1215343"/>
    <lineage>
        <taxon>Bacteria</taxon>
        <taxon>Pseudomonadati</taxon>
        <taxon>Pseudomonadota</taxon>
        <taxon>Alphaproteobacteria</taxon>
        <taxon>Hyphomicrobiales</taxon>
        <taxon>Rhizobiaceae</taxon>
        <taxon>Liberibacter</taxon>
    </lineage>
</organism>
<dbReference type="PANTHER" id="PTHR11048">
    <property type="entry name" value="PRENYLTRANSFERASES"/>
    <property type="match status" value="1"/>
</dbReference>
<dbReference type="EMBL" id="CP003789">
    <property type="protein sequence ID" value="AGA64811.1"/>
    <property type="molecule type" value="Genomic_DNA"/>
</dbReference>
<dbReference type="UniPathway" id="UPA00232"/>
<keyword evidence="14" id="KW-1185">Reference proteome</keyword>
<dbReference type="Gene3D" id="1.10.357.140">
    <property type="entry name" value="UbiA prenyltransferase"/>
    <property type="match status" value="1"/>
</dbReference>
<comment type="function">
    <text evidence="11">Catalyzes the prenylation of para-hydroxybenzoate (PHB) with an all-trans polyprenyl group. Mediates the second step in the final reaction sequence of ubiquinone-8 (UQ-8) biosynthesis, which is the condensation of the polyisoprenoid side chain with PHB, generating the first membrane-bound Q intermediate 3-octaprenyl-4-hydroxybenzoate.</text>
</comment>
<feature type="transmembrane region" description="Helical" evidence="11">
    <location>
        <begin position="162"/>
        <end position="182"/>
    </location>
</feature>
<dbReference type="InterPro" id="IPR044878">
    <property type="entry name" value="UbiA_sf"/>
</dbReference>
<keyword evidence="11" id="KW-0460">Magnesium</keyword>
<evidence type="ECO:0000313" key="14">
    <source>
        <dbReference type="Proteomes" id="UP000010799"/>
    </source>
</evidence>
<dbReference type="GO" id="GO:0006744">
    <property type="term" value="P:ubiquinone biosynthetic process"/>
    <property type="evidence" value="ECO:0007669"/>
    <property type="project" value="UniProtKB-UniRule"/>
</dbReference>
<dbReference type="PROSITE" id="PS00943">
    <property type="entry name" value="UBIA"/>
    <property type="match status" value="1"/>
</dbReference>
<dbReference type="InterPro" id="IPR006370">
    <property type="entry name" value="HB_polyprenyltransferase-like"/>
</dbReference>
<dbReference type="NCBIfam" id="TIGR01474">
    <property type="entry name" value="ubiA_proteo"/>
    <property type="match status" value="1"/>
</dbReference>
<feature type="transmembrane region" description="Helical" evidence="11">
    <location>
        <begin position="35"/>
        <end position="55"/>
    </location>
</feature>
<dbReference type="PANTHER" id="PTHR11048:SF28">
    <property type="entry name" value="4-HYDROXYBENZOATE POLYPRENYLTRANSFERASE, MITOCHONDRIAL"/>
    <property type="match status" value="1"/>
</dbReference>
<dbReference type="InterPro" id="IPR030470">
    <property type="entry name" value="UbiA_prenylTrfase_CS"/>
</dbReference>
<evidence type="ECO:0000313" key="13">
    <source>
        <dbReference type="EMBL" id="AGA64811.1"/>
    </source>
</evidence>
<dbReference type="KEGG" id="lcc:B488_08190"/>
<comment type="catalytic activity">
    <reaction evidence="11">
        <text>all-trans-octaprenyl diphosphate + 4-hydroxybenzoate = 4-hydroxy-3-(all-trans-octaprenyl)benzoate + diphosphate</text>
        <dbReference type="Rhea" id="RHEA:27782"/>
        <dbReference type="ChEBI" id="CHEBI:1617"/>
        <dbReference type="ChEBI" id="CHEBI:17879"/>
        <dbReference type="ChEBI" id="CHEBI:33019"/>
        <dbReference type="ChEBI" id="CHEBI:57711"/>
        <dbReference type="EC" id="2.5.1.39"/>
    </reaction>
</comment>